<dbReference type="GO" id="GO:0005576">
    <property type="term" value="C:extracellular region"/>
    <property type="evidence" value="ECO:0007669"/>
    <property type="project" value="UniProtKB-SubCell"/>
</dbReference>
<dbReference type="SUPFAM" id="SSF52058">
    <property type="entry name" value="L domain-like"/>
    <property type="match status" value="1"/>
</dbReference>
<keyword evidence="4 7" id="KW-0732">Signal</keyword>
<evidence type="ECO:0000256" key="5">
    <source>
        <dbReference type="ARBA" id="ARBA00022737"/>
    </source>
</evidence>
<dbReference type="PANTHER" id="PTHR32093">
    <property type="entry name" value="LEUCINE-RICH REPEAT EXTENSIN-LIKE PROTEIN 3-RELATED"/>
    <property type="match status" value="1"/>
</dbReference>
<evidence type="ECO:0000313" key="8">
    <source>
        <dbReference type="Proteomes" id="UP000504609"/>
    </source>
</evidence>
<comment type="subcellular location">
    <subcellularLocation>
        <location evidence="1">Secreted</location>
    </subcellularLocation>
</comment>
<sequence>MASFSSLSTFFLLLPLTFLLLSPPSPAKARPAAGDGQPNSRGALEIIIGGGPDPDPNPETPEIPPVPCPPPPPEFENERLKKAYFVIQRLKRKITGGRMDVVKTWKGKDVCRYKGFRCDHLPDGMKERTVSAVSFTGFKFEGPELFLEGFMDELDDIAVFHVNSNFFVGPIPEKINRQRFFFEMDLSNNKLPGEFPTNVLGATELTFLDLRYNNYCGPIPEQIFNMDIISAIYINNNQFSSNLPYNLGRTPAKYLTFANNQLSGPIPRSIGDAKKTMEEIVFFNNQLEGCLPFEIGYLENAVLFDAGKNRLTGPIPLSLACMGKMEHLYLADNQLYGPVPEEICKLPKLGNFTLKNNFFTQVGPHCKKLIKKKILDVSNNCIPGLKKQRSEAECAEFAYRPKYCGDDESFTYIPCKNNHYFHPHVSKPNNNVNYVSPKKTYAALTPEPQ</sequence>
<feature type="compositionally biased region" description="Pro residues" evidence="6">
    <location>
        <begin position="53"/>
        <end position="74"/>
    </location>
</feature>
<dbReference type="InterPro" id="IPR032675">
    <property type="entry name" value="LRR_dom_sf"/>
</dbReference>
<dbReference type="RefSeq" id="XP_022922701.1">
    <property type="nucleotide sequence ID" value="XM_023066933.1"/>
</dbReference>
<dbReference type="KEGG" id="cmos:111430618"/>
<evidence type="ECO:0000256" key="4">
    <source>
        <dbReference type="ARBA" id="ARBA00022729"/>
    </source>
</evidence>
<dbReference type="Gene3D" id="3.80.10.10">
    <property type="entry name" value="Ribonuclease Inhibitor"/>
    <property type="match status" value="1"/>
</dbReference>
<keyword evidence="5" id="KW-0677">Repeat</keyword>
<organism evidence="8 9">
    <name type="scientific">Cucurbita moschata</name>
    <name type="common">Winter crookneck squash</name>
    <name type="synonym">Cucurbita pepo var. moschata</name>
    <dbReference type="NCBI Taxonomy" id="3662"/>
    <lineage>
        <taxon>Eukaryota</taxon>
        <taxon>Viridiplantae</taxon>
        <taxon>Streptophyta</taxon>
        <taxon>Embryophyta</taxon>
        <taxon>Tracheophyta</taxon>
        <taxon>Spermatophyta</taxon>
        <taxon>Magnoliopsida</taxon>
        <taxon>eudicotyledons</taxon>
        <taxon>Gunneridae</taxon>
        <taxon>Pentapetalae</taxon>
        <taxon>rosids</taxon>
        <taxon>fabids</taxon>
        <taxon>Cucurbitales</taxon>
        <taxon>Cucurbitaceae</taxon>
        <taxon>Cucurbiteae</taxon>
        <taxon>Cucurbita</taxon>
    </lineage>
</organism>
<dbReference type="Proteomes" id="UP000504609">
    <property type="component" value="Unplaced"/>
</dbReference>
<proteinExistence type="predicted"/>
<dbReference type="AlphaFoldDB" id="A0A6J1E4U6"/>
<feature type="signal peptide" evidence="7">
    <location>
        <begin position="1"/>
        <end position="29"/>
    </location>
</feature>
<dbReference type="Pfam" id="PF00560">
    <property type="entry name" value="LRR_1"/>
    <property type="match status" value="2"/>
</dbReference>
<dbReference type="InterPro" id="IPR001611">
    <property type="entry name" value="Leu-rich_rpt"/>
</dbReference>
<keyword evidence="8" id="KW-1185">Reference proteome</keyword>
<evidence type="ECO:0000256" key="6">
    <source>
        <dbReference type="SAM" id="MobiDB-lite"/>
    </source>
</evidence>
<feature type="region of interest" description="Disordered" evidence="6">
    <location>
        <begin position="27"/>
        <end position="74"/>
    </location>
</feature>
<dbReference type="InterPro" id="IPR051582">
    <property type="entry name" value="LRR_extensin-like_regulator"/>
</dbReference>
<protein>
    <submittedName>
        <fullName evidence="9">Uncharacterized protein At4g06744-like</fullName>
    </submittedName>
</protein>
<evidence type="ECO:0000256" key="3">
    <source>
        <dbReference type="ARBA" id="ARBA00022614"/>
    </source>
</evidence>
<keyword evidence="2" id="KW-0964">Secreted</keyword>
<accession>A0A6J1E4U6</accession>
<keyword evidence="3" id="KW-0433">Leucine-rich repeat</keyword>
<name>A0A6J1E4U6_CUCMO</name>
<evidence type="ECO:0000256" key="7">
    <source>
        <dbReference type="SAM" id="SignalP"/>
    </source>
</evidence>
<dbReference type="PANTHER" id="PTHR32093:SF131">
    <property type="entry name" value="LEUCINE-RICH REPEAT-CONTAINING N-TERMINAL PLANT-TYPE DOMAIN-CONTAINING PROTEIN"/>
    <property type="match status" value="1"/>
</dbReference>
<feature type="chain" id="PRO_5027033872" evidence="7">
    <location>
        <begin position="30"/>
        <end position="449"/>
    </location>
</feature>
<dbReference type="GeneID" id="111430618"/>
<evidence type="ECO:0000256" key="1">
    <source>
        <dbReference type="ARBA" id="ARBA00004613"/>
    </source>
</evidence>
<evidence type="ECO:0000313" key="9">
    <source>
        <dbReference type="RefSeq" id="XP_022922701.1"/>
    </source>
</evidence>
<gene>
    <name evidence="9" type="primary">LOC111430618</name>
</gene>
<evidence type="ECO:0000256" key="2">
    <source>
        <dbReference type="ARBA" id="ARBA00022525"/>
    </source>
</evidence>
<reference evidence="9" key="1">
    <citation type="submission" date="2025-08" db="UniProtKB">
        <authorList>
            <consortium name="RefSeq"/>
        </authorList>
    </citation>
    <scope>IDENTIFICATION</scope>
    <source>
        <tissue evidence="9">Young leaves</tissue>
    </source>
</reference>